<organism evidence="4 5">
    <name type="scientific">Halomicronema hongdechloris C2206</name>
    <dbReference type="NCBI Taxonomy" id="1641165"/>
    <lineage>
        <taxon>Bacteria</taxon>
        <taxon>Bacillati</taxon>
        <taxon>Cyanobacteriota</taxon>
        <taxon>Cyanophyceae</taxon>
        <taxon>Nodosilineales</taxon>
        <taxon>Nodosilineaceae</taxon>
        <taxon>Halomicronema</taxon>
    </lineage>
</organism>
<dbReference type="KEGG" id="hhg:XM38_034440"/>
<keyword evidence="5" id="KW-1185">Reference proteome</keyword>
<dbReference type="PROSITE" id="PS50294">
    <property type="entry name" value="WD_REPEATS_REGION"/>
    <property type="match status" value="1"/>
</dbReference>
<dbReference type="PANTHER" id="PTHR44129">
    <property type="entry name" value="WD REPEAT-CONTAINING PROTEIN POP1"/>
    <property type="match status" value="1"/>
</dbReference>
<dbReference type="InterPro" id="IPR036322">
    <property type="entry name" value="WD40_repeat_dom_sf"/>
</dbReference>
<evidence type="ECO:0000313" key="4">
    <source>
        <dbReference type="EMBL" id="ASC72487.1"/>
    </source>
</evidence>
<keyword evidence="2" id="KW-0677">Repeat</keyword>
<dbReference type="OrthoDB" id="434800at2"/>
<dbReference type="InterPro" id="IPR001680">
    <property type="entry name" value="WD40_rpt"/>
</dbReference>
<accession>A0A1Z3HQT2</accession>
<gene>
    <name evidence="4" type="ORF">XM38_034440</name>
</gene>
<dbReference type="AlphaFoldDB" id="A0A1Z3HQT2"/>
<dbReference type="Pfam" id="PF00400">
    <property type="entry name" value="WD40"/>
    <property type="match status" value="5"/>
</dbReference>
<reference evidence="4 5" key="1">
    <citation type="journal article" date="2016" name="Biochim. Biophys. Acta">
        <title>Characterization of red-shifted phycobilisomes isolated from the chlorophyll f-containing cyanobacterium Halomicronema hongdechloris.</title>
        <authorList>
            <person name="Li Y."/>
            <person name="Lin Y."/>
            <person name="Garvey C.J."/>
            <person name="Birch D."/>
            <person name="Corkery R.W."/>
            <person name="Loughlin P.C."/>
            <person name="Scheer H."/>
            <person name="Willows R.D."/>
            <person name="Chen M."/>
        </authorList>
    </citation>
    <scope>NUCLEOTIDE SEQUENCE [LARGE SCALE GENOMIC DNA]</scope>
    <source>
        <strain evidence="4 5">C2206</strain>
    </source>
</reference>
<proteinExistence type="predicted"/>
<sequence>MRCTASWHSSLNDYITALAWSSRGDWLAVVSAAGEVRLYHRSQSWVELQGATGQSMDALAFSGDGQFLAASGQAGQVMVWSLRSLPTASSTPSPLAAAFTRSHPGVWIDRLAWQPQEHLLAYGVGTQVQIWDVTGHLQWAQLDVQTSSVLHLAWQPQGKLLAVSGHGGIRVWNREDWTAEPKLIAVPGASLYGAWSADGRYLGSGNLDRTLTVAEWNCPPPWLMQGFPGKVRQLAWSEPTLSSDSPLLAAACVDGITVWRRGKSQRADWRSTVLQGHRDRVNAIAFQPGSQLLASVGQDGQLCLWQGGKRLIQAITLDSEGVSAVVWHPGGDYLASGTASGKLTVWQVSMQRKGFGYAP</sequence>
<keyword evidence="1 3" id="KW-0853">WD repeat</keyword>
<dbReference type="Gene3D" id="2.130.10.10">
    <property type="entry name" value="YVTN repeat-like/Quinoprotein amine dehydrogenase"/>
    <property type="match status" value="2"/>
</dbReference>
<evidence type="ECO:0000256" key="1">
    <source>
        <dbReference type="ARBA" id="ARBA00022574"/>
    </source>
</evidence>
<feature type="repeat" description="WD" evidence="3">
    <location>
        <begin position="315"/>
        <end position="349"/>
    </location>
</feature>
<name>A0A1Z3HQT2_9CYAN</name>
<dbReference type="SUPFAM" id="SSF50978">
    <property type="entry name" value="WD40 repeat-like"/>
    <property type="match status" value="1"/>
</dbReference>
<feature type="repeat" description="WD" evidence="3">
    <location>
        <begin position="274"/>
        <end position="306"/>
    </location>
</feature>
<dbReference type="RefSeq" id="WP_080812294.1">
    <property type="nucleotide sequence ID" value="NZ_CP021983.2"/>
</dbReference>
<dbReference type="PROSITE" id="PS50082">
    <property type="entry name" value="WD_REPEATS_2"/>
    <property type="match status" value="2"/>
</dbReference>
<dbReference type="SMART" id="SM00320">
    <property type="entry name" value="WD40"/>
    <property type="match status" value="8"/>
</dbReference>
<dbReference type="InterPro" id="IPR015943">
    <property type="entry name" value="WD40/YVTN_repeat-like_dom_sf"/>
</dbReference>
<dbReference type="InterPro" id="IPR050349">
    <property type="entry name" value="WD_LIS1/nudF_dynein_reg"/>
</dbReference>
<evidence type="ECO:0000313" key="5">
    <source>
        <dbReference type="Proteomes" id="UP000191901"/>
    </source>
</evidence>
<protein>
    <submittedName>
        <fullName evidence="4">WD-40 repeat protein</fullName>
    </submittedName>
</protein>
<dbReference type="STRING" id="1641165.XM38_20685"/>
<dbReference type="Proteomes" id="UP000191901">
    <property type="component" value="Chromosome"/>
</dbReference>
<evidence type="ECO:0000256" key="3">
    <source>
        <dbReference type="PROSITE-ProRule" id="PRU00221"/>
    </source>
</evidence>
<evidence type="ECO:0000256" key="2">
    <source>
        <dbReference type="ARBA" id="ARBA00022737"/>
    </source>
</evidence>
<dbReference type="EMBL" id="CP021983">
    <property type="protein sequence ID" value="ASC72487.1"/>
    <property type="molecule type" value="Genomic_DNA"/>
</dbReference>